<organism evidence="2">
    <name type="scientific">uncultured Chloroflexia bacterium</name>
    <dbReference type="NCBI Taxonomy" id="1672391"/>
    <lineage>
        <taxon>Bacteria</taxon>
        <taxon>Bacillati</taxon>
        <taxon>Chloroflexota</taxon>
        <taxon>Chloroflexia</taxon>
        <taxon>environmental samples</taxon>
    </lineage>
</organism>
<feature type="compositionally biased region" description="Basic and acidic residues" evidence="1">
    <location>
        <begin position="113"/>
        <end position="122"/>
    </location>
</feature>
<feature type="compositionally biased region" description="Basic and acidic residues" evidence="1">
    <location>
        <begin position="70"/>
        <end position="84"/>
    </location>
</feature>
<evidence type="ECO:0000313" key="2">
    <source>
        <dbReference type="EMBL" id="CAA9321620.1"/>
    </source>
</evidence>
<evidence type="ECO:0000256" key="1">
    <source>
        <dbReference type="SAM" id="MobiDB-lite"/>
    </source>
</evidence>
<feature type="region of interest" description="Disordered" evidence="1">
    <location>
        <begin position="57"/>
        <end position="148"/>
    </location>
</feature>
<sequence length="148" mass="16322">MYRQRRAEHRAAQRAFLVRHPGAIPDARQRIIWLSRLQLAEPALDVTAYIERTVRDLSGSIEAAGGGRGSEGRGRASGRADRSGRNGRSNGTGAWDRGGNPEGASSARPSQEPWKEDQRSEQDVIDATMPPFLSLSQRGGKPRYDREV</sequence>
<name>A0A6J4L3W9_9CHLR</name>
<proteinExistence type="predicted"/>
<accession>A0A6J4L3W9</accession>
<reference evidence="2" key="1">
    <citation type="submission" date="2020-02" db="EMBL/GenBank/DDBJ databases">
        <authorList>
            <person name="Meier V. D."/>
        </authorList>
    </citation>
    <scope>NUCLEOTIDE SEQUENCE</scope>
    <source>
        <strain evidence="2">AVDCRST_MAG93</strain>
    </source>
</reference>
<dbReference type="EMBL" id="CADCTR010001946">
    <property type="protein sequence ID" value="CAA9321620.1"/>
    <property type="molecule type" value="Genomic_DNA"/>
</dbReference>
<dbReference type="AlphaFoldDB" id="A0A6J4L3W9"/>
<protein>
    <submittedName>
        <fullName evidence="2">Uncharacterized protein</fullName>
    </submittedName>
</protein>
<gene>
    <name evidence="2" type="ORF">AVDCRST_MAG93-5774</name>
</gene>